<evidence type="ECO:0000256" key="7">
    <source>
        <dbReference type="ARBA" id="ARBA00023187"/>
    </source>
</evidence>
<comment type="subunit">
    <text evidence="3">Associated with the spliceosome.</text>
</comment>
<reference evidence="17" key="1">
    <citation type="journal article" date="2018" name="Nat. Microbiol.">
        <title>Leveraging single-cell genomics to expand the fungal tree of life.</title>
        <authorList>
            <person name="Ahrendt S.R."/>
            <person name="Quandt C.A."/>
            <person name="Ciobanu D."/>
            <person name="Clum A."/>
            <person name="Salamov A."/>
            <person name="Andreopoulos B."/>
            <person name="Cheng J.F."/>
            <person name="Woyke T."/>
            <person name="Pelin A."/>
            <person name="Henrissat B."/>
            <person name="Reynolds N.K."/>
            <person name="Benny G.L."/>
            <person name="Smith M.E."/>
            <person name="James T.Y."/>
            <person name="Grigoriev I.V."/>
        </authorList>
    </citation>
    <scope>NUCLEOTIDE SEQUENCE [LARGE SCALE GENOMIC DNA]</scope>
</reference>
<feature type="region of interest" description="Disordered" evidence="12">
    <location>
        <begin position="965"/>
        <end position="989"/>
    </location>
</feature>
<dbReference type="FunFam" id="1.25.40.10:FF:000137">
    <property type="entry name" value="Pre-mRNA-splicing factor syf1"/>
    <property type="match status" value="1"/>
</dbReference>
<dbReference type="GO" id="GO:0071007">
    <property type="term" value="C:U2-type catalytic step 2 spliceosome"/>
    <property type="evidence" value="ECO:0007669"/>
    <property type="project" value="TreeGrafter"/>
</dbReference>
<evidence type="ECO:0000256" key="11">
    <source>
        <dbReference type="ARBA" id="ARBA00067212"/>
    </source>
</evidence>
<comment type="similarity">
    <text evidence="2">Belongs to the crooked-neck family.</text>
</comment>
<comment type="function">
    <text evidence="9">Involved in pre-mRNA splicing and cell cycle progression.</text>
</comment>
<evidence type="ECO:0000313" key="16">
    <source>
        <dbReference type="EMBL" id="RKO91332.1"/>
    </source>
</evidence>
<keyword evidence="8" id="KW-0539">Nucleus</keyword>
<evidence type="ECO:0000256" key="8">
    <source>
        <dbReference type="ARBA" id="ARBA00023242"/>
    </source>
</evidence>
<dbReference type="Pfam" id="PF23231">
    <property type="entry name" value="HAT_Syf1_CNRKL1_C"/>
    <property type="match status" value="1"/>
</dbReference>
<dbReference type="SMART" id="SM00386">
    <property type="entry name" value="HAT"/>
    <property type="match status" value="12"/>
</dbReference>
<dbReference type="FunFam" id="1.25.40.10:FF:000182">
    <property type="entry name" value="Pre-mRNA-splicing factor SYF1"/>
    <property type="match status" value="1"/>
</dbReference>
<dbReference type="InterPro" id="IPR011990">
    <property type="entry name" value="TPR-like_helical_dom_sf"/>
</dbReference>
<evidence type="ECO:0000256" key="12">
    <source>
        <dbReference type="SAM" id="MobiDB-lite"/>
    </source>
</evidence>
<dbReference type="PANTHER" id="PTHR11246:SF5">
    <property type="entry name" value="PRE-MRNA-SPLICING FACTOR SYF1"/>
    <property type="match status" value="1"/>
</dbReference>
<keyword evidence="17" id="KW-1185">Reference proteome</keyword>
<evidence type="ECO:0000313" key="17">
    <source>
        <dbReference type="Proteomes" id="UP000269721"/>
    </source>
</evidence>
<dbReference type="Gene3D" id="1.25.40.10">
    <property type="entry name" value="Tetratricopeptide repeat domain"/>
    <property type="match status" value="5"/>
</dbReference>
<dbReference type="FunFam" id="1.25.40.10:FF:000023">
    <property type="entry name" value="Pre-mRNA-splicing factor SYF1"/>
    <property type="match status" value="1"/>
</dbReference>
<proteinExistence type="inferred from homology"/>
<accession>A0A4P9WG71</accession>
<dbReference type="InterPro" id="IPR056350">
    <property type="entry name" value="HAT_Syf1_central"/>
</dbReference>
<dbReference type="FunFam" id="1.25.40.10:FF:000038">
    <property type="entry name" value="Putative pre-mRNA-splicing factor SYF1"/>
    <property type="match status" value="1"/>
</dbReference>
<evidence type="ECO:0000256" key="2">
    <source>
        <dbReference type="ARBA" id="ARBA00008644"/>
    </source>
</evidence>
<comment type="subcellular location">
    <subcellularLocation>
        <location evidence="1">Nucleus</location>
    </subcellularLocation>
</comment>
<dbReference type="AlphaFoldDB" id="A0A4P9WG71"/>
<evidence type="ECO:0000259" key="14">
    <source>
        <dbReference type="Pfam" id="PF23231"/>
    </source>
</evidence>
<dbReference type="GO" id="GO:0000349">
    <property type="term" value="P:generation of catalytic spliceosome for first transesterification step"/>
    <property type="evidence" value="ECO:0007669"/>
    <property type="project" value="TreeGrafter"/>
</dbReference>
<keyword evidence="7" id="KW-0508">mRNA splicing</keyword>
<feature type="domain" description="Pre-mRNA-splicing factor SYF1 central HAT repeats" evidence="13">
    <location>
        <begin position="234"/>
        <end position="466"/>
    </location>
</feature>
<evidence type="ECO:0000256" key="5">
    <source>
        <dbReference type="ARBA" id="ARBA00022728"/>
    </source>
</evidence>
<dbReference type="OrthoDB" id="10067343at2759"/>
<dbReference type="Proteomes" id="UP000269721">
    <property type="component" value="Unassembled WGS sequence"/>
</dbReference>
<dbReference type="GO" id="GO:0071014">
    <property type="term" value="C:post-mRNA release spliceosomal complex"/>
    <property type="evidence" value="ECO:0007669"/>
    <property type="project" value="TreeGrafter"/>
</dbReference>
<feature type="domain" description="Pre-mRNA-splicing factor Syf1-like N-terminal HAT-repeats" evidence="15">
    <location>
        <begin position="61"/>
        <end position="231"/>
    </location>
</feature>
<dbReference type="EMBL" id="KZ995116">
    <property type="protein sequence ID" value="RKO91332.1"/>
    <property type="molecule type" value="Genomic_DNA"/>
</dbReference>
<feature type="domain" description="Pre-mRNA-splicing factor Syf1/CRNKL1-like C-terminal HAT-repeats" evidence="14">
    <location>
        <begin position="469"/>
        <end position="863"/>
    </location>
</feature>
<gene>
    <name evidence="16" type="ORF">BDK51DRAFT_36031</name>
</gene>
<name>A0A4P9WG71_9FUNG</name>
<dbReference type="Pfam" id="PF23220">
    <property type="entry name" value="HAT_Syf1_M"/>
    <property type="match status" value="1"/>
</dbReference>
<feature type="region of interest" description="Disordered" evidence="12">
    <location>
        <begin position="1"/>
        <end position="40"/>
    </location>
</feature>
<sequence>MPGKKKKAPVQNDNPAAEKPAQDIPATVPAPQPQPQQTADLPTFTIEEKMKQDSFFLIREEDIVYEEDCLRNPYTIKCWLRYLEHKKNSSPESLTFIYERAVKELPGSYKLWKAYLDLRVSALLHGPEDPATGLRRRRRDVRDREWERVNNAFERSLVLCNKYPVIWISYCQFLMHQCRPTRCRRTFDRALKGLPITQHPRVWPLYLKFAGQVGGETAVRVWRRYLKLEPEAAEDYVTVLLSLDPPRYPEAARILASIVEDPRYVSRSGKTSYQLWTELCDLVCSHPHEMETATIDNVVGIGSEKLGRVERLNVDRIIRSGIARFSDQVGKLWNSLAKWWMLLREWEKARDVYEEAMRSVKTVRDFTMVFDAYTAMEEVVLSRSMEKLRAREEHDLLLDDPDEVDIDIRLARFERLMERRPFLVNDVLLRQNPNNIVEWEKRVALWVERGNFPKAVETYTDAIKTISPKSQGKLHLLWVHFAELYESQDDLVSARKVFEKATRVSFRRVDDLAELWCQWAEMELRHENFEGAIEVMGRATAPPKGNAALHASIRYTDESRDVGQRLFKSLKLWSFYVDLEESIGTVESTRAVYDRIMELKIATPQIIINYATFLEEQKWFEESYRVYERGIELFGYPIAFDIWNLYLTKFISRYGGSKLERTRDLFEHAVDKCPPKFAKTLYLMYAKLEEDHGLARHAMRIYDRAARAVSDEDRLEVFDIYLAKAAASFGLTSTREIYERAIEALPDRQARDMCVRFADMETRLGEIDRARAVLGYASQFCDPRMDPEFWKIWHDFEVKHGNEDTFKEMLRIKRSVQAKYNTEVNFISAQLLASRQQGIPDDVAQEEPDEPNAPTTMAELEAEAARLDAADAERAKAEKAAGGTRVVGFVRAKVTEPARADPTQPGDDAGANPDEIEIGDDDGSDSDDGDGDAAGAGDVEMADAGGAGFRKVAVPDAVFGSLAAKAQEEQEKVEKAEKVGAKERFKRKR</sequence>
<evidence type="ECO:0000259" key="15">
    <source>
        <dbReference type="Pfam" id="PF23233"/>
    </source>
</evidence>
<evidence type="ECO:0000256" key="3">
    <source>
        <dbReference type="ARBA" id="ARBA00011524"/>
    </source>
</evidence>
<keyword evidence="4" id="KW-0507">mRNA processing</keyword>
<evidence type="ECO:0000259" key="13">
    <source>
        <dbReference type="Pfam" id="PF23220"/>
    </source>
</evidence>
<feature type="compositionally biased region" description="Basic and acidic residues" evidence="12">
    <location>
        <begin position="966"/>
        <end position="983"/>
    </location>
</feature>
<organism evidence="16 17">
    <name type="scientific">Blyttiomyces helicus</name>
    <dbReference type="NCBI Taxonomy" id="388810"/>
    <lineage>
        <taxon>Eukaryota</taxon>
        <taxon>Fungi</taxon>
        <taxon>Fungi incertae sedis</taxon>
        <taxon>Chytridiomycota</taxon>
        <taxon>Chytridiomycota incertae sedis</taxon>
        <taxon>Chytridiomycetes</taxon>
        <taxon>Chytridiomycetes incertae sedis</taxon>
        <taxon>Blyttiomyces</taxon>
    </lineage>
</organism>
<dbReference type="SUPFAM" id="SSF48452">
    <property type="entry name" value="TPR-like"/>
    <property type="match status" value="5"/>
</dbReference>
<evidence type="ECO:0000256" key="4">
    <source>
        <dbReference type="ARBA" id="ARBA00022664"/>
    </source>
</evidence>
<keyword evidence="5" id="KW-0747">Spliceosome</keyword>
<dbReference type="InterPro" id="IPR055430">
    <property type="entry name" value="HAT_Syf1_CNRKL1_C"/>
</dbReference>
<evidence type="ECO:0000256" key="9">
    <source>
        <dbReference type="ARBA" id="ARBA00037272"/>
    </source>
</evidence>
<dbReference type="PANTHER" id="PTHR11246">
    <property type="entry name" value="PRE-MRNA SPLICING FACTOR"/>
    <property type="match status" value="1"/>
</dbReference>
<protein>
    <recommendedName>
        <fullName evidence="10">Pre-mRNA-splicing factor SYF1</fullName>
    </recommendedName>
    <alternativeName>
        <fullName evidence="11">Pre-mRNA-splicing factor syf1</fullName>
    </alternativeName>
</protein>
<dbReference type="InterPro" id="IPR003107">
    <property type="entry name" value="HAT"/>
</dbReference>
<feature type="compositionally biased region" description="Acidic residues" evidence="12">
    <location>
        <begin position="914"/>
        <end position="931"/>
    </location>
</feature>
<dbReference type="GO" id="GO:0000974">
    <property type="term" value="C:Prp19 complex"/>
    <property type="evidence" value="ECO:0007669"/>
    <property type="project" value="TreeGrafter"/>
</dbReference>
<dbReference type="Pfam" id="PF23233">
    <property type="entry name" value="HAT_Syf1_CNRKL1_N"/>
    <property type="match status" value="1"/>
</dbReference>
<evidence type="ECO:0000256" key="1">
    <source>
        <dbReference type="ARBA" id="ARBA00004123"/>
    </source>
</evidence>
<feature type="region of interest" description="Disordered" evidence="12">
    <location>
        <begin position="895"/>
        <end position="941"/>
    </location>
</feature>
<dbReference type="InterPro" id="IPR045075">
    <property type="entry name" value="Syf1-like"/>
</dbReference>
<dbReference type="InterPro" id="IPR055433">
    <property type="entry name" value="HAT_Syf1-like_N"/>
</dbReference>
<evidence type="ECO:0000256" key="10">
    <source>
        <dbReference type="ARBA" id="ARBA00039472"/>
    </source>
</evidence>
<keyword evidence="6" id="KW-0677">Repeat</keyword>
<evidence type="ECO:0000256" key="6">
    <source>
        <dbReference type="ARBA" id="ARBA00022737"/>
    </source>
</evidence>